<keyword evidence="6" id="KW-1185">Reference proteome</keyword>
<feature type="domain" description="3'-5' exonuclease" evidence="4">
    <location>
        <begin position="197"/>
        <end position="386"/>
    </location>
</feature>
<organism evidence="5 6">
    <name type="scientific">Daldinia eschscholtzii</name>
    <dbReference type="NCBI Taxonomy" id="292717"/>
    <lineage>
        <taxon>Eukaryota</taxon>
        <taxon>Fungi</taxon>
        <taxon>Dikarya</taxon>
        <taxon>Ascomycota</taxon>
        <taxon>Pezizomycotina</taxon>
        <taxon>Sordariomycetes</taxon>
        <taxon>Xylariomycetidae</taxon>
        <taxon>Xylariales</taxon>
        <taxon>Hypoxylaceae</taxon>
        <taxon>Daldinia</taxon>
    </lineage>
</organism>
<dbReference type="GO" id="GO:0003676">
    <property type="term" value="F:nucleic acid binding"/>
    <property type="evidence" value="ECO:0007669"/>
    <property type="project" value="InterPro"/>
</dbReference>
<dbReference type="Gene3D" id="3.30.420.10">
    <property type="entry name" value="Ribonuclease H-like superfamily/Ribonuclease H"/>
    <property type="match status" value="1"/>
</dbReference>
<dbReference type="InterPro" id="IPR002562">
    <property type="entry name" value="3'-5'_exonuclease_dom"/>
</dbReference>
<dbReference type="GO" id="GO:0005634">
    <property type="term" value="C:nucleus"/>
    <property type="evidence" value="ECO:0007669"/>
    <property type="project" value="TreeGrafter"/>
</dbReference>
<reference evidence="5 6" key="1">
    <citation type="journal article" date="2024" name="Front Chem Biol">
        <title>Unveiling the potential of Daldinia eschscholtzii MFLUCC 19-0629 through bioactivity and bioinformatics studies for enhanced sustainable agriculture production.</title>
        <authorList>
            <person name="Brooks S."/>
            <person name="Weaver J.A."/>
            <person name="Klomchit A."/>
            <person name="Alharthi S.A."/>
            <person name="Onlamun T."/>
            <person name="Nurani R."/>
            <person name="Vong T.K."/>
            <person name="Alberti F."/>
            <person name="Greco C."/>
        </authorList>
    </citation>
    <scope>NUCLEOTIDE SEQUENCE [LARGE SCALE GENOMIC DNA]</scope>
    <source>
        <strain evidence="5">MFLUCC 19-0629</strain>
    </source>
</reference>
<name>A0AAX6MGX4_9PEZI</name>
<evidence type="ECO:0000259" key="4">
    <source>
        <dbReference type="SMART" id="SM00474"/>
    </source>
</evidence>
<feature type="compositionally biased region" description="Basic residues" evidence="3">
    <location>
        <begin position="107"/>
        <end position="116"/>
    </location>
</feature>
<dbReference type="Proteomes" id="UP001369815">
    <property type="component" value="Unassembled WGS sequence"/>
</dbReference>
<dbReference type="GO" id="GO:0005737">
    <property type="term" value="C:cytoplasm"/>
    <property type="evidence" value="ECO:0007669"/>
    <property type="project" value="TreeGrafter"/>
</dbReference>
<gene>
    <name evidence="5" type="ORF">Daesc_006390</name>
</gene>
<dbReference type="InterPro" id="IPR051132">
    <property type="entry name" value="3-5_Exonuclease_domain"/>
</dbReference>
<sequence length="572" mass="63310">MSFGSSEVVGNALRSSQALRMTFLLRRWAGRALRMTATPPKSQIWHPTRGISFSPVAQSPNLAPQDSQTLNQAAEVTHQAQSSVLSASNDLGASLYSKVEKLSLSGVKRKTRKSKKATLEATETTDESSDVTLKDEQTQSSKVKASDRPPVATLPFRMAEDLFYAAKNAPAGTTASYWSYTHYRGMTEDGKEEKVKVHYCRSTYTMEKVCKDYFSGEKILGFDLEWAADSYRYESIKKNVSLIQLASPSRIGLFHVALFPGKDDLVGPVFKAIMEDPYITKVGVNIKGDATRIRNNLGIDSRGLIELSHLYRLVTYSAEGRHREINKKLIPLATQVEHYLHLPLYKGQDVRSSDWTKPLNLDQVAYSASDAYAGLQLFATLDHHRQQLNPCPPPPYHAELNLPIRLADGLELSTDDEAAVETVVETVVEATVTATATETATETATTTATAAAKPKTPSKRSSAPKDSRVEIAEDRVARYRATHPNSVSSTPQLRAYFMWHSQGLDPETIAQLLRDPPLKVSTVTVYILAAIEHEKLPVDKERLSEEVAIGFLESTLQSRWPYVATLLGYTDG</sequence>
<feature type="region of interest" description="Disordered" evidence="3">
    <location>
        <begin position="107"/>
        <end position="148"/>
    </location>
</feature>
<dbReference type="GO" id="GO:0008408">
    <property type="term" value="F:3'-5' exonuclease activity"/>
    <property type="evidence" value="ECO:0007669"/>
    <property type="project" value="InterPro"/>
</dbReference>
<evidence type="ECO:0000256" key="3">
    <source>
        <dbReference type="SAM" id="MobiDB-lite"/>
    </source>
</evidence>
<protein>
    <recommendedName>
        <fullName evidence="4">3'-5' exonuclease domain-containing protein</fullName>
    </recommendedName>
</protein>
<evidence type="ECO:0000256" key="2">
    <source>
        <dbReference type="ARBA" id="ARBA00022801"/>
    </source>
</evidence>
<accession>A0AAX6MGX4</accession>
<dbReference type="SUPFAM" id="SSF53098">
    <property type="entry name" value="Ribonuclease H-like"/>
    <property type="match status" value="1"/>
</dbReference>
<dbReference type="PANTHER" id="PTHR13620:SF104">
    <property type="entry name" value="EXONUCLEASE 3'-5' DOMAIN-CONTAINING PROTEIN 2"/>
    <property type="match status" value="1"/>
</dbReference>
<dbReference type="GO" id="GO:0006139">
    <property type="term" value="P:nucleobase-containing compound metabolic process"/>
    <property type="evidence" value="ECO:0007669"/>
    <property type="project" value="InterPro"/>
</dbReference>
<proteinExistence type="predicted"/>
<comment type="caution">
    <text evidence="5">The sequence shown here is derived from an EMBL/GenBank/DDBJ whole genome shotgun (WGS) entry which is preliminary data.</text>
</comment>
<dbReference type="InterPro" id="IPR036397">
    <property type="entry name" value="RNaseH_sf"/>
</dbReference>
<keyword evidence="2" id="KW-0378">Hydrolase</keyword>
<keyword evidence="1" id="KW-0540">Nuclease</keyword>
<feature type="region of interest" description="Disordered" evidence="3">
    <location>
        <begin position="438"/>
        <end position="468"/>
    </location>
</feature>
<evidence type="ECO:0000313" key="6">
    <source>
        <dbReference type="Proteomes" id="UP001369815"/>
    </source>
</evidence>
<dbReference type="AlphaFoldDB" id="A0AAX6MGX4"/>
<dbReference type="FunFam" id="3.30.420.10:FF:000100">
    <property type="entry name" value="3'-5' exonuclease/helicase (Wrn), putative"/>
    <property type="match status" value="1"/>
</dbReference>
<dbReference type="CDD" id="cd06141">
    <property type="entry name" value="WRN_exo"/>
    <property type="match status" value="1"/>
</dbReference>
<dbReference type="InterPro" id="IPR012337">
    <property type="entry name" value="RNaseH-like_sf"/>
</dbReference>
<evidence type="ECO:0000256" key="1">
    <source>
        <dbReference type="ARBA" id="ARBA00022722"/>
    </source>
</evidence>
<dbReference type="PANTHER" id="PTHR13620">
    <property type="entry name" value="3-5 EXONUCLEASE"/>
    <property type="match status" value="1"/>
</dbReference>
<evidence type="ECO:0000313" key="5">
    <source>
        <dbReference type="EMBL" id="KAK6951865.1"/>
    </source>
</evidence>
<feature type="compositionally biased region" description="Low complexity" evidence="3">
    <location>
        <begin position="438"/>
        <end position="452"/>
    </location>
</feature>
<dbReference type="Pfam" id="PF01612">
    <property type="entry name" value="DNA_pol_A_exo1"/>
    <property type="match status" value="1"/>
</dbReference>
<dbReference type="EMBL" id="JBANMG010000006">
    <property type="protein sequence ID" value="KAK6951865.1"/>
    <property type="molecule type" value="Genomic_DNA"/>
</dbReference>
<dbReference type="SMART" id="SM00474">
    <property type="entry name" value="35EXOc"/>
    <property type="match status" value="1"/>
</dbReference>